<feature type="chain" id="PRO_5022808973" description="Alginate lyase domain-containing protein" evidence="3">
    <location>
        <begin position="20"/>
        <end position="368"/>
    </location>
</feature>
<organism evidence="5 6">
    <name type="scientific">Mucilaginibacter ginsenosidivorax</name>
    <dbReference type="NCBI Taxonomy" id="862126"/>
    <lineage>
        <taxon>Bacteria</taxon>
        <taxon>Pseudomonadati</taxon>
        <taxon>Bacteroidota</taxon>
        <taxon>Sphingobacteriia</taxon>
        <taxon>Sphingobacteriales</taxon>
        <taxon>Sphingobacteriaceae</taxon>
        <taxon>Mucilaginibacter</taxon>
    </lineage>
</organism>
<dbReference type="OrthoDB" id="1043373at2"/>
<keyword evidence="2" id="KW-0456">Lyase</keyword>
<dbReference type="Pfam" id="PF05426">
    <property type="entry name" value="Alginate_lyase"/>
    <property type="match status" value="1"/>
</dbReference>
<sequence>MKKILCGLGWIAMMLPAKAQLISLNDKELIVMRKTIHIDANDSSCYNKVFEPYLTAAKQALSQSPNPIKEILSQGLLEGDPKKTASLKAVEDAYKAYALAIVYKYNSNNNYLNKATEYLLAWAKTNMATGDPINETKLEDMVTAYDLVRNNIQLTNRVIIDKWMQSIADAEVNSDSAKPGKGTAINNWNSHRIKMITLITYTLHNHQYDSLITNELEKQLAVNLNPDGTTHDLLERDAFHYHIYDLEPLLTTCIAIYRATGKNYFTFKTANGASIKKSVDYMIPYMTGEKTHPEFANSKVSFDQKRAKNNEKGYIPGTLFNPQNGLQVFALASFFDESYLSVIARVASDGSKFFNWRMAINDFTGNSK</sequence>
<dbReference type="KEGG" id="mgk:FSB76_04260"/>
<dbReference type="AlphaFoldDB" id="A0A5B8VU64"/>
<evidence type="ECO:0000313" key="6">
    <source>
        <dbReference type="Proteomes" id="UP000321362"/>
    </source>
</evidence>
<keyword evidence="6" id="KW-1185">Reference proteome</keyword>
<gene>
    <name evidence="5" type="ORF">FSB76_04260</name>
</gene>
<feature type="signal peptide" evidence="3">
    <location>
        <begin position="1"/>
        <end position="19"/>
    </location>
</feature>
<dbReference type="GO" id="GO:0042597">
    <property type="term" value="C:periplasmic space"/>
    <property type="evidence" value="ECO:0007669"/>
    <property type="project" value="InterPro"/>
</dbReference>
<accession>A0A5B8VU64</accession>
<name>A0A5B8VU64_9SPHI</name>
<reference evidence="5 6" key="1">
    <citation type="journal article" date="2013" name="J. Microbiol.">
        <title>Mucilaginibacter ginsenosidivorax sp. nov., with ginsenoside converting activity isolated from sediment.</title>
        <authorList>
            <person name="Kim J.K."/>
            <person name="Choi T.E."/>
            <person name="Liu Q.M."/>
            <person name="Park H.Y."/>
            <person name="Yi T.H."/>
            <person name="Yoon M.H."/>
            <person name="Kim S.C."/>
            <person name="Im W.T."/>
        </authorList>
    </citation>
    <scope>NUCLEOTIDE SEQUENCE [LARGE SCALE GENOMIC DNA]</scope>
    <source>
        <strain evidence="5 6">KHI28</strain>
    </source>
</reference>
<proteinExistence type="predicted"/>
<evidence type="ECO:0000256" key="1">
    <source>
        <dbReference type="ARBA" id="ARBA00022729"/>
    </source>
</evidence>
<evidence type="ECO:0000259" key="4">
    <source>
        <dbReference type="Pfam" id="PF05426"/>
    </source>
</evidence>
<feature type="domain" description="Alginate lyase" evidence="4">
    <location>
        <begin position="62"/>
        <end position="291"/>
    </location>
</feature>
<dbReference type="InterPro" id="IPR008397">
    <property type="entry name" value="Alginate_lyase_dom"/>
</dbReference>
<dbReference type="EMBL" id="CP042437">
    <property type="protein sequence ID" value="QEC75194.1"/>
    <property type="molecule type" value="Genomic_DNA"/>
</dbReference>
<evidence type="ECO:0000256" key="3">
    <source>
        <dbReference type="SAM" id="SignalP"/>
    </source>
</evidence>
<protein>
    <recommendedName>
        <fullName evidence="4">Alginate lyase domain-containing protein</fullName>
    </recommendedName>
</protein>
<keyword evidence="1 3" id="KW-0732">Signal</keyword>
<dbReference type="GO" id="GO:0016829">
    <property type="term" value="F:lyase activity"/>
    <property type="evidence" value="ECO:0007669"/>
    <property type="project" value="UniProtKB-KW"/>
</dbReference>
<evidence type="ECO:0000313" key="5">
    <source>
        <dbReference type="EMBL" id="QEC75194.1"/>
    </source>
</evidence>
<evidence type="ECO:0000256" key="2">
    <source>
        <dbReference type="ARBA" id="ARBA00023239"/>
    </source>
</evidence>
<dbReference type="SUPFAM" id="SSF48230">
    <property type="entry name" value="Chondroitin AC/alginate lyase"/>
    <property type="match status" value="1"/>
</dbReference>
<dbReference type="Proteomes" id="UP000321362">
    <property type="component" value="Chromosome"/>
</dbReference>
<dbReference type="Gene3D" id="1.50.10.100">
    <property type="entry name" value="Chondroitin AC/alginate lyase"/>
    <property type="match status" value="1"/>
</dbReference>
<dbReference type="InterPro" id="IPR008929">
    <property type="entry name" value="Chondroitin_lyas"/>
</dbReference>
<dbReference type="RefSeq" id="WP_147052348.1">
    <property type="nucleotide sequence ID" value="NZ_CP042437.1"/>
</dbReference>